<comment type="caution">
    <text evidence="3">The sequence shown here is derived from an EMBL/GenBank/DDBJ whole genome shotgun (WGS) entry which is preliminary data.</text>
</comment>
<dbReference type="GO" id="GO:0032259">
    <property type="term" value="P:methylation"/>
    <property type="evidence" value="ECO:0007669"/>
    <property type="project" value="UniProtKB-KW"/>
</dbReference>
<dbReference type="Proteomes" id="UP001144396">
    <property type="component" value="Unassembled WGS sequence"/>
</dbReference>
<keyword evidence="4" id="KW-1185">Reference proteome</keyword>
<dbReference type="Pfam" id="PF13847">
    <property type="entry name" value="Methyltransf_31"/>
    <property type="match status" value="1"/>
</dbReference>
<dbReference type="RefSeq" id="WP_281883334.1">
    <property type="nucleotide sequence ID" value="NZ_BSDP01000001.1"/>
</dbReference>
<dbReference type="SUPFAM" id="SSF46785">
    <property type="entry name" value="Winged helix' DNA-binding domain"/>
    <property type="match status" value="1"/>
</dbReference>
<organism evidence="3 4">
    <name type="scientific">Agromyces rhizosphaerae</name>
    <dbReference type="NCBI Taxonomy" id="88374"/>
    <lineage>
        <taxon>Bacteria</taxon>
        <taxon>Bacillati</taxon>
        <taxon>Actinomycetota</taxon>
        <taxon>Actinomycetes</taxon>
        <taxon>Micrococcales</taxon>
        <taxon>Microbacteriaceae</taxon>
        <taxon>Agromyces</taxon>
    </lineage>
</organism>
<dbReference type="InterPro" id="IPR016461">
    <property type="entry name" value="COMT-like"/>
</dbReference>
<reference evidence="3" key="1">
    <citation type="submission" date="2022-12" db="EMBL/GenBank/DDBJ databases">
        <title>Reference genome sequencing for broad-spectrum identification of bacterial and archaeal isolates by mass spectrometry.</title>
        <authorList>
            <person name="Sekiguchi Y."/>
            <person name="Tourlousse D.M."/>
        </authorList>
    </citation>
    <scope>NUCLEOTIDE SEQUENCE</scope>
    <source>
        <strain evidence="3">14</strain>
    </source>
</reference>
<evidence type="ECO:0000313" key="3">
    <source>
        <dbReference type="EMBL" id="GLI27097.1"/>
    </source>
</evidence>
<dbReference type="Gene3D" id="1.10.10.10">
    <property type="entry name" value="Winged helix-like DNA-binding domain superfamily/Winged helix DNA-binding domain"/>
    <property type="match status" value="1"/>
</dbReference>
<keyword evidence="3" id="KW-0489">Methyltransferase</keyword>
<dbReference type="Pfam" id="PF21320">
    <property type="entry name" value="WHD_Rv2258c"/>
    <property type="match status" value="1"/>
</dbReference>
<dbReference type="PIRSF" id="PIRSF005739">
    <property type="entry name" value="O-mtase"/>
    <property type="match status" value="1"/>
</dbReference>
<dbReference type="InterPro" id="IPR048711">
    <property type="entry name" value="WHD_Rv2258c"/>
</dbReference>
<proteinExistence type="predicted"/>
<dbReference type="SUPFAM" id="SSF53335">
    <property type="entry name" value="S-adenosyl-L-methionine-dependent methyltransferases"/>
    <property type="match status" value="1"/>
</dbReference>
<evidence type="ECO:0000313" key="4">
    <source>
        <dbReference type="Proteomes" id="UP001144396"/>
    </source>
</evidence>
<dbReference type="CDD" id="cd02440">
    <property type="entry name" value="AdoMet_MTases"/>
    <property type="match status" value="1"/>
</dbReference>
<dbReference type="GO" id="GO:0008168">
    <property type="term" value="F:methyltransferase activity"/>
    <property type="evidence" value="ECO:0007669"/>
    <property type="project" value="UniProtKB-KW"/>
</dbReference>
<dbReference type="PANTHER" id="PTHR45128">
    <property type="entry name" value="METHYLTRANSFERASE TYPE 11"/>
    <property type="match status" value="1"/>
</dbReference>
<dbReference type="InterPro" id="IPR036390">
    <property type="entry name" value="WH_DNA-bd_sf"/>
</dbReference>
<accession>A0A9W6CXL2</accession>
<protein>
    <submittedName>
        <fullName evidence="3">SAM-dependent methyltransferase</fullName>
    </submittedName>
</protein>
<dbReference type="InterPro" id="IPR029063">
    <property type="entry name" value="SAM-dependent_MTases_sf"/>
</dbReference>
<sequence>MSTGEQGGADAPESDVDAFAERVFGSVLGAFETLSIHVGDRLGWYDVLTREPCTAGELAAATGTDPRYAREWLEQQAAYGILEASAETGPEASAARRYTLPPAHAEVLADRHSLAYSAPLARMFAAAGRAIDPLLDAYRGGGGVSWAELGEDARDAQGDINRPWFEQRLAPDLAGVPWLQELLSRPGARLADVGCGHGWSSIALAKAYPEARIDGHDIDVPSLEAAEAHAREAGVDDRVAFFRAGGDELAAPGTYDAAFVFEALHDMPFPVEVLRSVREALAPDGVVVIMDEAVGEEFTAPADEVDRIMYGYSLFICLPDGLSTPGSVGTGTVMRQATLEAYAREAGFGATEVLPIEGFAAFRFTALRR</sequence>
<evidence type="ECO:0000259" key="1">
    <source>
        <dbReference type="Pfam" id="PF13847"/>
    </source>
</evidence>
<dbReference type="InterPro" id="IPR053173">
    <property type="entry name" value="SAM-binding_MTase"/>
</dbReference>
<evidence type="ECO:0000259" key="2">
    <source>
        <dbReference type="Pfam" id="PF21320"/>
    </source>
</evidence>
<feature type="domain" description="S-adenosylmethionine-dependent methyltransferase Rv2258c-like winged HTH" evidence="2">
    <location>
        <begin position="33"/>
        <end position="109"/>
    </location>
</feature>
<gene>
    <name evidence="3" type="ORF">ARHIZOSPH14_13390</name>
</gene>
<feature type="domain" description="Methyltransferase" evidence="1">
    <location>
        <begin position="187"/>
        <end position="299"/>
    </location>
</feature>
<dbReference type="InterPro" id="IPR025714">
    <property type="entry name" value="Methyltranfer_dom"/>
</dbReference>
<dbReference type="Gene3D" id="3.40.50.150">
    <property type="entry name" value="Vaccinia Virus protein VP39"/>
    <property type="match status" value="1"/>
</dbReference>
<dbReference type="AlphaFoldDB" id="A0A9W6CXL2"/>
<dbReference type="EMBL" id="BSDP01000001">
    <property type="protein sequence ID" value="GLI27097.1"/>
    <property type="molecule type" value="Genomic_DNA"/>
</dbReference>
<name>A0A9W6CXL2_9MICO</name>
<dbReference type="InterPro" id="IPR036388">
    <property type="entry name" value="WH-like_DNA-bd_sf"/>
</dbReference>
<keyword evidence="3" id="KW-0808">Transferase</keyword>